<comment type="caution">
    <text evidence="1">The sequence shown here is derived from an EMBL/GenBank/DDBJ whole genome shotgun (WGS) entry which is preliminary data.</text>
</comment>
<reference evidence="2" key="1">
    <citation type="journal article" date="2023" name="Nat. Plants">
        <title>Single-cell RNA sequencing provides a high-resolution roadmap for understanding the multicellular compartmentation of specialized metabolism.</title>
        <authorList>
            <person name="Sun S."/>
            <person name="Shen X."/>
            <person name="Li Y."/>
            <person name="Li Y."/>
            <person name="Wang S."/>
            <person name="Li R."/>
            <person name="Zhang H."/>
            <person name="Shen G."/>
            <person name="Guo B."/>
            <person name="Wei J."/>
            <person name="Xu J."/>
            <person name="St-Pierre B."/>
            <person name="Chen S."/>
            <person name="Sun C."/>
        </authorList>
    </citation>
    <scope>NUCLEOTIDE SEQUENCE [LARGE SCALE GENOMIC DNA]</scope>
</reference>
<proteinExistence type="predicted"/>
<organism evidence="1 2">
    <name type="scientific">Catharanthus roseus</name>
    <name type="common">Madagascar periwinkle</name>
    <name type="synonym">Vinca rosea</name>
    <dbReference type="NCBI Taxonomy" id="4058"/>
    <lineage>
        <taxon>Eukaryota</taxon>
        <taxon>Viridiplantae</taxon>
        <taxon>Streptophyta</taxon>
        <taxon>Embryophyta</taxon>
        <taxon>Tracheophyta</taxon>
        <taxon>Spermatophyta</taxon>
        <taxon>Magnoliopsida</taxon>
        <taxon>eudicotyledons</taxon>
        <taxon>Gunneridae</taxon>
        <taxon>Pentapetalae</taxon>
        <taxon>asterids</taxon>
        <taxon>lamiids</taxon>
        <taxon>Gentianales</taxon>
        <taxon>Apocynaceae</taxon>
        <taxon>Rauvolfioideae</taxon>
        <taxon>Vinceae</taxon>
        <taxon>Catharanthinae</taxon>
        <taxon>Catharanthus</taxon>
    </lineage>
</organism>
<evidence type="ECO:0000313" key="2">
    <source>
        <dbReference type="Proteomes" id="UP001060085"/>
    </source>
</evidence>
<keyword evidence="2" id="KW-1185">Reference proteome</keyword>
<name>A0ACC0AMK2_CATRO</name>
<dbReference type="Proteomes" id="UP001060085">
    <property type="component" value="Linkage Group LG05"/>
</dbReference>
<sequence>MEMILLFMSVMFLFIFIFVKARKQSSNFIKLPPAPRTLPMIGNLHQLISGPLLHQTLTDMAIKYGPIMHLKLGELSTIVVSSAEIAKEIMCDYDVIFAYRPSTLAAKILFYNCSDIAFSPYGDYWRQLRKICTMELLSTKRVQDFKSIREEEVHNMIRNITQSVITRDDLNPDRYAANVSKMIFSLTYSITARAAFGKNTKYQNEFLMIMEDVTKLIGSLSIADMYPSLKIVEVISGMRYKLEKMHKKIDQIMGSILDEHKQGWKKSRNREGMDIVDVLLDIQKSGDFGVQLTDDNIKAVIFDIFSAGGEPSATTSIWAMSEMIKNPRVLKRAQKEVREVFGDEGNVNELFIHKLKYLQAVIKETMRLHPPLPLLLPRELLYSKELCKINGYDIPKKARIIINAMAIGRDPMHWIEPNKFKPERFLDSEIDFKGTYFCYIPFGAGRRICPGMSFAIPNIELLIAQLLYHFDWKLPNRELDMAEKFGLAVGRKNDLELIPIPYSCSSIISTQKELEKT</sequence>
<accession>A0ACC0AMK2</accession>
<dbReference type="EMBL" id="CM044705">
    <property type="protein sequence ID" value="KAI5660653.1"/>
    <property type="molecule type" value="Genomic_DNA"/>
</dbReference>
<gene>
    <name evidence="1" type="ORF">M9H77_19976</name>
</gene>
<evidence type="ECO:0000313" key="1">
    <source>
        <dbReference type="EMBL" id="KAI5660653.1"/>
    </source>
</evidence>
<protein>
    <submittedName>
        <fullName evidence="1">Uncharacterized protein</fullName>
    </submittedName>
</protein>